<gene>
    <name evidence="2" type="ORF">BCV30_18650</name>
</gene>
<proteinExistence type="predicted"/>
<keyword evidence="1" id="KW-1133">Transmembrane helix</keyword>
<evidence type="ECO:0000313" key="2">
    <source>
        <dbReference type="EMBL" id="PME56733.1"/>
    </source>
</evidence>
<dbReference type="Proteomes" id="UP000235778">
    <property type="component" value="Unassembled WGS sequence"/>
</dbReference>
<sequence length="142" mass="15530">MKNTKPVLWIGLVTVVTLNIALQLLTYHSRKEYVEIHSLSADSPYTIDEYSAQRYGVAQKGKLGKMHHCLTQYRSVNDAKWSKGASGPSGTMAVEGATYQLHFSISDGEVTKAGLSTYHPDGRPRASSSTVAVNCSIKLLNQ</sequence>
<name>A0A2N7BJL3_9VIBR</name>
<organism evidence="2 3">
    <name type="scientific">Vibrio lentus</name>
    <dbReference type="NCBI Taxonomy" id="136468"/>
    <lineage>
        <taxon>Bacteria</taxon>
        <taxon>Pseudomonadati</taxon>
        <taxon>Pseudomonadota</taxon>
        <taxon>Gammaproteobacteria</taxon>
        <taxon>Vibrionales</taxon>
        <taxon>Vibrionaceae</taxon>
        <taxon>Vibrio</taxon>
    </lineage>
</organism>
<comment type="caution">
    <text evidence="2">The sequence shown here is derived from an EMBL/GenBank/DDBJ whole genome shotgun (WGS) entry which is preliminary data.</text>
</comment>
<evidence type="ECO:0000256" key="1">
    <source>
        <dbReference type="SAM" id="Phobius"/>
    </source>
</evidence>
<evidence type="ECO:0000313" key="3">
    <source>
        <dbReference type="Proteomes" id="UP000235778"/>
    </source>
</evidence>
<feature type="transmembrane region" description="Helical" evidence="1">
    <location>
        <begin position="6"/>
        <end position="27"/>
    </location>
</feature>
<dbReference type="EMBL" id="MCSI01000172">
    <property type="protein sequence ID" value="PME56733.1"/>
    <property type="molecule type" value="Genomic_DNA"/>
</dbReference>
<dbReference type="AlphaFoldDB" id="A0A2N7BJL3"/>
<protein>
    <submittedName>
        <fullName evidence="2">Uncharacterized protein</fullName>
    </submittedName>
</protein>
<accession>A0A2N7BJL3</accession>
<keyword evidence="1" id="KW-0812">Transmembrane</keyword>
<dbReference type="RefSeq" id="WP_102267839.1">
    <property type="nucleotide sequence ID" value="NZ_MCSH01000134.1"/>
</dbReference>
<reference evidence="3" key="1">
    <citation type="submission" date="2016-07" db="EMBL/GenBank/DDBJ databases">
        <title>Nontailed viruses are major unrecognized killers of bacteria in the ocean.</title>
        <authorList>
            <person name="Kauffman K."/>
            <person name="Hussain F."/>
            <person name="Yang J."/>
            <person name="Arevalo P."/>
            <person name="Brown J."/>
            <person name="Cutler M."/>
            <person name="Kelly L."/>
            <person name="Polz M.F."/>
        </authorList>
    </citation>
    <scope>NUCLEOTIDE SEQUENCE [LARGE SCALE GENOMIC DNA]</scope>
    <source>
        <strain evidence="3">10N.286.55.C1</strain>
    </source>
</reference>
<keyword evidence="1" id="KW-0472">Membrane</keyword>